<sequence length="111" mass="12937">MKFIRINNINPTDPSYPSDYKGLDISLFKGASALYDEDYTYCYTITLQKDIPVHADIIEVTEAEYLQFKSDLENRPTLQDPIELLREEYDSLKKSQLEQDELIMELYLGGM</sequence>
<gene>
    <name evidence="1" type="ORF">PBAT_10970</name>
</gene>
<proteinExistence type="predicted"/>
<keyword evidence="2" id="KW-1185">Reference proteome</keyword>
<dbReference type="Proteomes" id="UP000077355">
    <property type="component" value="Unassembled WGS sequence"/>
</dbReference>
<dbReference type="EMBL" id="LVJI01000015">
    <property type="protein sequence ID" value="OAB46532.1"/>
    <property type="molecule type" value="Genomic_DNA"/>
</dbReference>
<evidence type="ECO:0000313" key="1">
    <source>
        <dbReference type="EMBL" id="OAB46532.1"/>
    </source>
</evidence>
<evidence type="ECO:0000313" key="2">
    <source>
        <dbReference type="Proteomes" id="UP000077355"/>
    </source>
</evidence>
<protein>
    <submittedName>
        <fullName evidence="1">Uncharacterized protein</fullName>
    </submittedName>
</protein>
<comment type="caution">
    <text evidence="1">The sequence shown here is derived from an EMBL/GenBank/DDBJ whole genome shotgun (WGS) entry which is preliminary data.</text>
</comment>
<name>A0A168P9I4_9BACL</name>
<dbReference type="RefSeq" id="WP_068649420.1">
    <property type="nucleotide sequence ID" value="NZ_CP043611.1"/>
</dbReference>
<accession>A0A168P9I4</accession>
<dbReference type="AlphaFoldDB" id="A0A168P9I4"/>
<reference evidence="1 2" key="1">
    <citation type="submission" date="2016-03" db="EMBL/GenBank/DDBJ databases">
        <title>Draft genome sequence of Paenibacillus antarcticus CECT 5836.</title>
        <authorList>
            <person name="Shin S.-K."/>
            <person name="Yi H."/>
        </authorList>
    </citation>
    <scope>NUCLEOTIDE SEQUENCE [LARGE SCALE GENOMIC DNA]</scope>
    <source>
        <strain evidence="1 2">CECT 5836</strain>
    </source>
</reference>
<organism evidence="1 2">
    <name type="scientific">Paenibacillus antarcticus</name>
    <dbReference type="NCBI Taxonomy" id="253703"/>
    <lineage>
        <taxon>Bacteria</taxon>
        <taxon>Bacillati</taxon>
        <taxon>Bacillota</taxon>
        <taxon>Bacilli</taxon>
        <taxon>Bacillales</taxon>
        <taxon>Paenibacillaceae</taxon>
        <taxon>Paenibacillus</taxon>
    </lineage>
</organism>